<protein>
    <submittedName>
        <fullName evidence="1">Uncharacterized protein</fullName>
    </submittedName>
</protein>
<organism evidence="1">
    <name type="scientific">virus sp. ctviY17</name>
    <dbReference type="NCBI Taxonomy" id="2825828"/>
    <lineage>
        <taxon>Viruses</taxon>
    </lineage>
</organism>
<name>A0A8S5RMD4_9VIRU</name>
<dbReference type="EMBL" id="BK059120">
    <property type="protein sequence ID" value="DAE32331.1"/>
    <property type="molecule type" value="Genomic_DNA"/>
</dbReference>
<proteinExistence type="predicted"/>
<evidence type="ECO:0000313" key="1">
    <source>
        <dbReference type="EMBL" id="DAE32331.1"/>
    </source>
</evidence>
<sequence length="86" mass="9823">MLHYYIFISITATPKTKNPIKYANTADLNQKEMCLSISFSCLKNKILHIVAEMTHQPISIHSIMLSTIIITLNIPLHQPSLIFNQK</sequence>
<accession>A0A8S5RMD4</accession>
<reference evidence="1" key="1">
    <citation type="journal article" date="2021" name="Proc. Natl. Acad. Sci. U.S.A.">
        <title>A Catalog of Tens of Thousands of Viruses from Human Metagenomes Reveals Hidden Associations with Chronic Diseases.</title>
        <authorList>
            <person name="Tisza M.J."/>
            <person name="Buck C.B."/>
        </authorList>
    </citation>
    <scope>NUCLEOTIDE SEQUENCE</scope>
    <source>
        <strain evidence="1">CtviY17</strain>
    </source>
</reference>